<evidence type="ECO:0000256" key="1">
    <source>
        <dbReference type="ARBA" id="ARBA00022741"/>
    </source>
</evidence>
<dbReference type="SMART" id="SM00220">
    <property type="entry name" value="S_TKc"/>
    <property type="match status" value="1"/>
</dbReference>
<dbReference type="InterPro" id="IPR000719">
    <property type="entry name" value="Prot_kinase_dom"/>
</dbReference>
<dbReference type="EMBL" id="JRKL02001940">
    <property type="protein sequence ID" value="KAF3961232.1"/>
    <property type="molecule type" value="Genomic_DNA"/>
</dbReference>
<gene>
    <name evidence="4" type="ORF">CMV_014129</name>
</gene>
<accession>A0A8J4RC82</accession>
<dbReference type="AlphaFoldDB" id="A0A8J4RC82"/>
<dbReference type="Gene3D" id="1.10.510.10">
    <property type="entry name" value="Transferase(Phosphotransferase) domain 1"/>
    <property type="match status" value="1"/>
</dbReference>
<dbReference type="SUPFAM" id="SSF56112">
    <property type="entry name" value="Protein kinase-like (PK-like)"/>
    <property type="match status" value="1"/>
</dbReference>
<keyword evidence="2" id="KW-0067">ATP-binding</keyword>
<dbReference type="GO" id="GO:0004672">
    <property type="term" value="F:protein kinase activity"/>
    <property type="evidence" value="ECO:0007669"/>
    <property type="project" value="InterPro"/>
</dbReference>
<dbReference type="PROSITE" id="PS50011">
    <property type="entry name" value="PROTEIN_KINASE_DOM"/>
    <property type="match status" value="1"/>
</dbReference>
<dbReference type="PANTHER" id="PTHR27001">
    <property type="entry name" value="OS01G0253100 PROTEIN"/>
    <property type="match status" value="1"/>
</dbReference>
<reference evidence="4" key="1">
    <citation type="submission" date="2020-03" db="EMBL/GenBank/DDBJ databases">
        <title>Castanea mollissima Vanexum genome sequencing.</title>
        <authorList>
            <person name="Staton M."/>
        </authorList>
    </citation>
    <scope>NUCLEOTIDE SEQUENCE</scope>
    <source>
        <tissue evidence="4">Leaf</tissue>
    </source>
</reference>
<evidence type="ECO:0000313" key="5">
    <source>
        <dbReference type="Proteomes" id="UP000737018"/>
    </source>
</evidence>
<proteinExistence type="predicted"/>
<dbReference type="GO" id="GO:0005524">
    <property type="term" value="F:ATP binding"/>
    <property type="evidence" value="ECO:0007669"/>
    <property type="project" value="UniProtKB-KW"/>
</dbReference>
<dbReference type="InterPro" id="IPR001245">
    <property type="entry name" value="Ser-Thr/Tyr_kinase_cat_dom"/>
</dbReference>
<dbReference type="InterPro" id="IPR011009">
    <property type="entry name" value="Kinase-like_dom_sf"/>
</dbReference>
<organism evidence="4 5">
    <name type="scientific">Castanea mollissima</name>
    <name type="common">Chinese chestnut</name>
    <dbReference type="NCBI Taxonomy" id="60419"/>
    <lineage>
        <taxon>Eukaryota</taxon>
        <taxon>Viridiplantae</taxon>
        <taxon>Streptophyta</taxon>
        <taxon>Embryophyta</taxon>
        <taxon>Tracheophyta</taxon>
        <taxon>Spermatophyta</taxon>
        <taxon>Magnoliopsida</taxon>
        <taxon>eudicotyledons</taxon>
        <taxon>Gunneridae</taxon>
        <taxon>Pentapetalae</taxon>
        <taxon>rosids</taxon>
        <taxon>fabids</taxon>
        <taxon>Fagales</taxon>
        <taxon>Fagaceae</taxon>
        <taxon>Castanea</taxon>
    </lineage>
</organism>
<dbReference type="GO" id="GO:0005886">
    <property type="term" value="C:plasma membrane"/>
    <property type="evidence" value="ECO:0007669"/>
    <property type="project" value="TreeGrafter"/>
</dbReference>
<dbReference type="Pfam" id="PF07714">
    <property type="entry name" value="PK_Tyr_Ser-Thr"/>
    <property type="match status" value="1"/>
</dbReference>
<keyword evidence="1" id="KW-0547">Nucleotide-binding</keyword>
<dbReference type="OrthoDB" id="1528077at2759"/>
<evidence type="ECO:0000259" key="3">
    <source>
        <dbReference type="PROSITE" id="PS50011"/>
    </source>
</evidence>
<sequence>MSFQESKTGCKVNLVTRDQEVTFERSWFINNQLEISIIMEVKANPKIPTLIPESISLADVPIYSLLPDSQPFPASLVATTSKESKNPKEVKLAKETSLHDNASSIKSCPVNYMPTSPLQLSQKEIKAMTFGRCNFPCDRCQSRVLVKNFTRVSSGLLKAEKTSAISMYHKNILRLIGYHMTENTMILVFPSVERGSLDELICRAGSRGKQLELTFQDKLKIAIGIAEGVRYMHEECPRGPVVHGELVPSNIFLRYDLRPLIFGFGQAKWLHLRKPLHITHNRSCRLQDCLDQETMKLVKSDVLSFEVLLLRLFFRRSAPHDDRTLIEWAQPLLLERALPELLDEGSEDVDIHGIYRVIAILKEEKFCDMQSSPISEIVYKKEAEMLAPLAQLSLHS</sequence>
<dbReference type="Proteomes" id="UP000737018">
    <property type="component" value="Unassembled WGS sequence"/>
</dbReference>
<protein>
    <recommendedName>
        <fullName evidence="3">Protein kinase domain-containing protein</fullName>
    </recommendedName>
</protein>
<keyword evidence="5" id="KW-1185">Reference proteome</keyword>
<name>A0A8J4RC82_9ROSI</name>
<evidence type="ECO:0000256" key="2">
    <source>
        <dbReference type="ARBA" id="ARBA00022840"/>
    </source>
</evidence>
<comment type="caution">
    <text evidence="4">The sequence shown here is derived from an EMBL/GenBank/DDBJ whole genome shotgun (WGS) entry which is preliminary data.</text>
</comment>
<evidence type="ECO:0000313" key="4">
    <source>
        <dbReference type="EMBL" id="KAF3961232.1"/>
    </source>
</evidence>
<feature type="domain" description="Protein kinase" evidence="3">
    <location>
        <begin position="119"/>
        <end position="396"/>
    </location>
</feature>
<dbReference type="PANTHER" id="PTHR27001:SF801">
    <property type="entry name" value="INACTIVE PROTEIN KINASE SELMODRAFT_444075-LIKE"/>
    <property type="match status" value="1"/>
</dbReference>